<evidence type="ECO:0000313" key="1">
    <source>
        <dbReference type="EMBL" id="QDV54889.1"/>
    </source>
</evidence>
<proteinExistence type="predicted"/>
<gene>
    <name evidence="1" type="ORF">Mal33_08540</name>
</gene>
<reference evidence="1 2" key="1">
    <citation type="submission" date="2019-02" db="EMBL/GenBank/DDBJ databases">
        <title>Deep-cultivation of Planctomycetes and their phenomic and genomic characterization uncovers novel biology.</title>
        <authorList>
            <person name="Wiegand S."/>
            <person name="Jogler M."/>
            <person name="Boedeker C."/>
            <person name="Pinto D."/>
            <person name="Vollmers J."/>
            <person name="Rivas-Marin E."/>
            <person name="Kohn T."/>
            <person name="Peeters S.H."/>
            <person name="Heuer A."/>
            <person name="Rast P."/>
            <person name="Oberbeckmann S."/>
            <person name="Bunk B."/>
            <person name="Jeske O."/>
            <person name="Meyerdierks A."/>
            <person name="Storesund J.E."/>
            <person name="Kallscheuer N."/>
            <person name="Luecker S."/>
            <person name="Lage O.M."/>
            <person name="Pohl T."/>
            <person name="Merkel B.J."/>
            <person name="Hornburger P."/>
            <person name="Mueller R.-W."/>
            <person name="Bruemmer F."/>
            <person name="Labrenz M."/>
            <person name="Spormann A.M."/>
            <person name="Op den Camp H."/>
            <person name="Overmann J."/>
            <person name="Amann R."/>
            <person name="Jetten M.S.M."/>
            <person name="Mascher T."/>
            <person name="Medema M.H."/>
            <person name="Devos D.P."/>
            <person name="Kaster A.-K."/>
            <person name="Ovreas L."/>
            <person name="Rohde M."/>
            <person name="Galperin M.Y."/>
            <person name="Jogler C."/>
        </authorList>
    </citation>
    <scope>NUCLEOTIDE SEQUENCE [LARGE SCALE GENOMIC DNA]</scope>
    <source>
        <strain evidence="1 2">Mal33</strain>
    </source>
</reference>
<accession>A0A518IP67</accession>
<keyword evidence="2" id="KW-1185">Reference proteome</keyword>
<dbReference type="InterPro" id="IPR008964">
    <property type="entry name" value="Invasin/intimin_cell_adhesion"/>
</dbReference>
<name>A0A518IP67_9BACT</name>
<protein>
    <recommendedName>
        <fullName evidence="3">Carboxypeptidase regulatory-like domain-containing protein</fullName>
    </recommendedName>
</protein>
<dbReference type="SUPFAM" id="SSF49373">
    <property type="entry name" value="Invasin/intimin cell-adhesion fragments"/>
    <property type="match status" value="1"/>
</dbReference>
<dbReference type="AlphaFoldDB" id="A0A518IP67"/>
<dbReference type="Proteomes" id="UP000316770">
    <property type="component" value="Chromosome"/>
</dbReference>
<dbReference type="EMBL" id="CP036318">
    <property type="protein sequence ID" value="QDV54889.1"/>
    <property type="molecule type" value="Genomic_DNA"/>
</dbReference>
<evidence type="ECO:0000313" key="2">
    <source>
        <dbReference type="Proteomes" id="UP000316770"/>
    </source>
</evidence>
<sequence length="179" mass="18816">MVCLLIHSNGRRPHDTRFTNNFTTDTRLAIEDIRLNLQLRTSHRLKIPLPGLLIAGFLSAAIGCGGSSGEPLASVAGKVTQNGQPLSGAIVMFVPESGSGGPSGGETDANGDFQLKYSTGETGATIGKHRVVITIPGTEAPAPMGGETKPVKTEPSREFFKEAEVVDGENALTFEIAEK</sequence>
<evidence type="ECO:0008006" key="3">
    <source>
        <dbReference type="Google" id="ProtNLM"/>
    </source>
</evidence>
<organism evidence="1 2">
    <name type="scientific">Rosistilla oblonga</name>
    <dbReference type="NCBI Taxonomy" id="2527990"/>
    <lineage>
        <taxon>Bacteria</taxon>
        <taxon>Pseudomonadati</taxon>
        <taxon>Planctomycetota</taxon>
        <taxon>Planctomycetia</taxon>
        <taxon>Pirellulales</taxon>
        <taxon>Pirellulaceae</taxon>
        <taxon>Rosistilla</taxon>
    </lineage>
</organism>